<feature type="binding site" evidence="5">
    <location>
        <begin position="126"/>
        <end position="130"/>
    </location>
    <ligand>
        <name>S-adenosyl-L-methionine</name>
        <dbReference type="ChEBI" id="CHEBI:59789"/>
    </ligand>
</feature>
<dbReference type="EC" id="2.1.1.297" evidence="5"/>
<dbReference type="InterPro" id="IPR007848">
    <property type="entry name" value="Small_mtfrase_dom"/>
</dbReference>
<evidence type="ECO:0000256" key="1">
    <source>
        <dbReference type="ARBA" id="ARBA00022603"/>
    </source>
</evidence>
<keyword evidence="2 5" id="KW-0808">Transferase</keyword>
<name>A0A1M4S9K2_9FIRM</name>
<dbReference type="PANTHER" id="PTHR18895">
    <property type="entry name" value="HEMK METHYLTRANSFERASE"/>
    <property type="match status" value="1"/>
</dbReference>
<evidence type="ECO:0000256" key="2">
    <source>
        <dbReference type="ARBA" id="ARBA00022679"/>
    </source>
</evidence>
<dbReference type="EMBL" id="FQUG01000002">
    <property type="protein sequence ID" value="SHE28894.1"/>
    <property type="molecule type" value="Genomic_DNA"/>
</dbReference>
<gene>
    <name evidence="5" type="primary">prmC</name>
    <name evidence="8" type="ORF">SAMN02745190_00044</name>
</gene>
<dbReference type="STRING" id="1123243.SAMN02745190_00044"/>
<dbReference type="OrthoDB" id="9800643at2"/>
<dbReference type="InterPro" id="IPR004556">
    <property type="entry name" value="HemK-like"/>
</dbReference>
<dbReference type="Pfam" id="PF17827">
    <property type="entry name" value="PrmC_N"/>
    <property type="match status" value="1"/>
</dbReference>
<proteinExistence type="inferred from homology"/>
<dbReference type="GO" id="GO:0102559">
    <property type="term" value="F:peptide chain release factor N(5)-glutamine methyltransferase activity"/>
    <property type="evidence" value="ECO:0007669"/>
    <property type="project" value="UniProtKB-EC"/>
</dbReference>
<keyword evidence="9" id="KW-1185">Reference proteome</keyword>
<protein>
    <recommendedName>
        <fullName evidence="5">Release factor glutamine methyltransferase</fullName>
        <shortName evidence="5">RF MTase</shortName>
        <ecNumber evidence="5">2.1.1.297</ecNumber>
    </recommendedName>
    <alternativeName>
        <fullName evidence="5">N5-glutamine methyltransferase PrmC</fullName>
    </alternativeName>
    <alternativeName>
        <fullName evidence="5">Protein-(glutamine-N5) MTase PrmC</fullName>
    </alternativeName>
    <alternativeName>
        <fullName evidence="5">Protein-glutamine N-methyltransferase PrmC</fullName>
    </alternativeName>
</protein>
<comment type="function">
    <text evidence="5">Methylates the class 1 translation termination release factors RF1/PrfA and RF2/PrfB on the glutamine residue of the universally conserved GGQ motif.</text>
</comment>
<dbReference type="HAMAP" id="MF_02126">
    <property type="entry name" value="RF_methyltr_PrmC"/>
    <property type="match status" value="1"/>
</dbReference>
<dbReference type="NCBIfam" id="TIGR03534">
    <property type="entry name" value="RF_mod_PrmC"/>
    <property type="match status" value="1"/>
</dbReference>
<feature type="domain" description="Methyltransferase small" evidence="6">
    <location>
        <begin position="112"/>
        <end position="197"/>
    </location>
</feature>
<keyword evidence="1 5" id="KW-0489">Methyltransferase</keyword>
<dbReference type="PROSITE" id="PS00092">
    <property type="entry name" value="N6_MTASE"/>
    <property type="match status" value="1"/>
</dbReference>
<dbReference type="Proteomes" id="UP000184404">
    <property type="component" value="Unassembled WGS sequence"/>
</dbReference>
<comment type="catalytic activity">
    <reaction evidence="4 5">
        <text>L-glutaminyl-[peptide chain release factor] + S-adenosyl-L-methionine = N(5)-methyl-L-glutaminyl-[peptide chain release factor] + S-adenosyl-L-homocysteine + H(+)</text>
        <dbReference type="Rhea" id="RHEA:42896"/>
        <dbReference type="Rhea" id="RHEA-COMP:10271"/>
        <dbReference type="Rhea" id="RHEA-COMP:10272"/>
        <dbReference type="ChEBI" id="CHEBI:15378"/>
        <dbReference type="ChEBI" id="CHEBI:30011"/>
        <dbReference type="ChEBI" id="CHEBI:57856"/>
        <dbReference type="ChEBI" id="CHEBI:59789"/>
        <dbReference type="ChEBI" id="CHEBI:61891"/>
        <dbReference type="EC" id="2.1.1.297"/>
    </reaction>
</comment>
<evidence type="ECO:0000256" key="5">
    <source>
        <dbReference type="HAMAP-Rule" id="MF_02126"/>
    </source>
</evidence>
<feature type="binding site" evidence="5">
    <location>
        <position position="149"/>
    </location>
    <ligand>
        <name>S-adenosyl-L-methionine</name>
        <dbReference type="ChEBI" id="CHEBI:59789"/>
    </ligand>
</feature>
<comment type="caution">
    <text evidence="5">Lacks conserved residue(s) required for the propagation of feature annotation.</text>
</comment>
<dbReference type="Gene3D" id="1.10.8.10">
    <property type="entry name" value="DNA helicase RuvA subunit, C-terminal domain"/>
    <property type="match status" value="1"/>
</dbReference>
<organism evidence="8 9">
    <name type="scientific">Schwartzia succinivorans DSM 10502</name>
    <dbReference type="NCBI Taxonomy" id="1123243"/>
    <lineage>
        <taxon>Bacteria</taxon>
        <taxon>Bacillati</taxon>
        <taxon>Bacillota</taxon>
        <taxon>Negativicutes</taxon>
        <taxon>Selenomonadales</taxon>
        <taxon>Selenomonadaceae</taxon>
        <taxon>Schwartzia</taxon>
    </lineage>
</organism>
<dbReference type="InterPro" id="IPR029063">
    <property type="entry name" value="SAM-dependent_MTases_sf"/>
</dbReference>
<evidence type="ECO:0000259" key="7">
    <source>
        <dbReference type="Pfam" id="PF17827"/>
    </source>
</evidence>
<feature type="binding site" evidence="5">
    <location>
        <begin position="193"/>
        <end position="196"/>
    </location>
    <ligand>
        <name>substrate</name>
    </ligand>
</feature>
<keyword evidence="3 5" id="KW-0949">S-adenosyl-L-methionine</keyword>
<evidence type="ECO:0000259" key="6">
    <source>
        <dbReference type="Pfam" id="PF05175"/>
    </source>
</evidence>
<evidence type="ECO:0000313" key="8">
    <source>
        <dbReference type="EMBL" id="SHE28894.1"/>
    </source>
</evidence>
<dbReference type="GO" id="GO:0003676">
    <property type="term" value="F:nucleic acid binding"/>
    <property type="evidence" value="ECO:0007669"/>
    <property type="project" value="InterPro"/>
</dbReference>
<dbReference type="RefSeq" id="WP_072934186.1">
    <property type="nucleotide sequence ID" value="NZ_FQUG01000002.1"/>
</dbReference>
<accession>A0A1M4S9K2</accession>
<dbReference type="CDD" id="cd02440">
    <property type="entry name" value="AdoMet_MTases"/>
    <property type="match status" value="1"/>
</dbReference>
<dbReference type="GO" id="GO:0032259">
    <property type="term" value="P:methylation"/>
    <property type="evidence" value="ECO:0007669"/>
    <property type="project" value="UniProtKB-KW"/>
</dbReference>
<dbReference type="SUPFAM" id="SSF53335">
    <property type="entry name" value="S-adenosyl-L-methionine-dependent methyltransferases"/>
    <property type="match status" value="1"/>
</dbReference>
<dbReference type="Pfam" id="PF05175">
    <property type="entry name" value="MTS"/>
    <property type="match status" value="1"/>
</dbReference>
<dbReference type="InterPro" id="IPR040758">
    <property type="entry name" value="PrmC_N"/>
</dbReference>
<feature type="domain" description="Release factor glutamine methyltransferase N-terminal" evidence="7">
    <location>
        <begin position="12"/>
        <end position="81"/>
    </location>
</feature>
<dbReference type="InterPro" id="IPR019874">
    <property type="entry name" value="RF_methyltr_PrmC"/>
</dbReference>
<dbReference type="PANTHER" id="PTHR18895:SF74">
    <property type="entry name" value="MTRF1L RELEASE FACTOR GLUTAMINE METHYLTRANSFERASE"/>
    <property type="match status" value="1"/>
</dbReference>
<dbReference type="AlphaFoldDB" id="A0A1M4S9K2"/>
<evidence type="ECO:0000313" key="9">
    <source>
        <dbReference type="Proteomes" id="UP000184404"/>
    </source>
</evidence>
<feature type="binding site" evidence="5">
    <location>
        <position position="193"/>
    </location>
    <ligand>
        <name>S-adenosyl-L-methionine</name>
        <dbReference type="ChEBI" id="CHEBI:59789"/>
    </ligand>
</feature>
<reference evidence="8 9" key="1">
    <citation type="submission" date="2016-11" db="EMBL/GenBank/DDBJ databases">
        <authorList>
            <person name="Jaros S."/>
            <person name="Januszkiewicz K."/>
            <person name="Wedrychowicz H."/>
        </authorList>
    </citation>
    <scope>NUCLEOTIDE SEQUENCE [LARGE SCALE GENOMIC DNA]</scope>
    <source>
        <strain evidence="8 9">DSM 10502</strain>
    </source>
</reference>
<evidence type="ECO:0000256" key="3">
    <source>
        <dbReference type="ARBA" id="ARBA00022691"/>
    </source>
</evidence>
<dbReference type="InterPro" id="IPR050320">
    <property type="entry name" value="N5-glutamine_MTase"/>
</dbReference>
<comment type="similarity">
    <text evidence="5">Belongs to the protein N5-glutamine methyltransferase family. PrmC subfamily.</text>
</comment>
<evidence type="ECO:0000256" key="4">
    <source>
        <dbReference type="ARBA" id="ARBA00048391"/>
    </source>
</evidence>
<dbReference type="InterPro" id="IPR002052">
    <property type="entry name" value="DNA_methylase_N6_adenine_CS"/>
</dbReference>
<dbReference type="Gene3D" id="3.40.50.150">
    <property type="entry name" value="Vaccinia Virus protein VP39"/>
    <property type="match status" value="1"/>
</dbReference>
<sequence length="285" mass="31123">MADEQVWTIGRILKWSEQYFQSRGIDTPRLDAEVLLSYVLGEKRIFLYVNFDKPMQKEELSLYRDMVKRRALREPVAYIIGKREFMGLTFAVSPAVLVPQPDTETLVGAAMDRLESGKEHRVADIGTGSGAVAVSLLHYMPELRADAVDISGDALAVARENAESLGVAERIAFHEGDLLAPLEGMKFSAIVSNPPYIPHGDIDGLAPEVKAEPVGALDGGADGLDFYRRLVDGAGELLEDGGFLAVEVGIDEADKVALLAEGKWGKTEIVQDLSGIDRVVVLWKK</sequence>
<dbReference type="NCBIfam" id="TIGR00536">
    <property type="entry name" value="hemK_fam"/>
    <property type="match status" value="1"/>
</dbReference>